<dbReference type="InterPro" id="IPR002347">
    <property type="entry name" value="SDR_fam"/>
</dbReference>
<sequence length="323" mass="33789">MPAALPLAGRTAFITGGSRGIGLEIGHALAALGSNIVIAAKTASPHPKLPGTIYTACDEIAAAAAAAGSSAVAHPVQLDIRDAAAVEAAVDAAASKFGGLDVVVNNASAISMVPTHEAAVKSYDLMNGINSRGSWLVSRFALPHLLEAAAKGRNPHIVTLSPPLTYNTLSTTPPSASSTALPPMFPTQLAHTASAYTIAKFGMSLLTLGLAAETHAKVAVNSLWPYTLIATSAMKIVSKDAAVQERTWRSPTIVAEATARLVQEDAASFTGQFLVDELYLHDKGLTLDEIRRFNVDESTPLDELAEDLYISQELRDAIQASRK</sequence>
<gene>
    <name evidence="2" type="ORF">SRS1_14050</name>
</gene>
<dbReference type="SUPFAM" id="SSF51735">
    <property type="entry name" value="NAD(P)-binding Rossmann-fold domains"/>
    <property type="match status" value="1"/>
</dbReference>
<dbReference type="InterPro" id="IPR020904">
    <property type="entry name" value="Sc_DH/Rdtase_CS"/>
</dbReference>
<reference evidence="2 3" key="1">
    <citation type="submission" date="2017-02" db="EMBL/GenBank/DDBJ databases">
        <authorList>
            <person name="Peterson S.W."/>
        </authorList>
    </citation>
    <scope>NUCLEOTIDE SEQUENCE [LARGE SCALE GENOMIC DNA]</scope>
    <source>
        <strain evidence="2 3">SRS1_H2-8</strain>
    </source>
</reference>
<dbReference type="PANTHER" id="PTHR42808:SF3">
    <property type="entry name" value="HYDROXYSTEROID DEHYDROGENASE-LIKE PROTEIN 2"/>
    <property type="match status" value="1"/>
</dbReference>
<dbReference type="AlphaFoldDB" id="A0A2N8UE21"/>
<protein>
    <recommendedName>
        <fullName evidence="4">Short chain dehydrogenase</fullName>
    </recommendedName>
</protein>
<keyword evidence="1" id="KW-0521">NADP</keyword>
<dbReference type="InterPro" id="IPR051935">
    <property type="entry name" value="HSDL2"/>
</dbReference>
<organism evidence="2 3">
    <name type="scientific">Sporisorium reilianum f. sp. reilianum</name>
    <dbReference type="NCBI Taxonomy" id="72559"/>
    <lineage>
        <taxon>Eukaryota</taxon>
        <taxon>Fungi</taxon>
        <taxon>Dikarya</taxon>
        <taxon>Basidiomycota</taxon>
        <taxon>Ustilaginomycotina</taxon>
        <taxon>Ustilaginomycetes</taxon>
        <taxon>Ustilaginales</taxon>
        <taxon>Ustilaginaceae</taxon>
        <taxon>Sporisorium</taxon>
    </lineage>
</organism>
<dbReference type="EMBL" id="LT795060">
    <property type="protein sequence ID" value="SJX63226.1"/>
    <property type="molecule type" value="Genomic_DNA"/>
</dbReference>
<dbReference type="PRINTS" id="PR00081">
    <property type="entry name" value="GDHRDH"/>
</dbReference>
<evidence type="ECO:0000313" key="3">
    <source>
        <dbReference type="Proteomes" id="UP000239563"/>
    </source>
</evidence>
<dbReference type="GO" id="GO:0005739">
    <property type="term" value="C:mitochondrion"/>
    <property type="evidence" value="ECO:0007669"/>
    <property type="project" value="TreeGrafter"/>
</dbReference>
<proteinExistence type="predicted"/>
<dbReference type="Pfam" id="PF00106">
    <property type="entry name" value="adh_short"/>
    <property type="match status" value="1"/>
</dbReference>
<evidence type="ECO:0000313" key="2">
    <source>
        <dbReference type="EMBL" id="SJX63226.1"/>
    </source>
</evidence>
<dbReference type="NCBIfam" id="NF006133">
    <property type="entry name" value="PRK08278.1"/>
    <property type="match status" value="1"/>
</dbReference>
<dbReference type="Proteomes" id="UP000239563">
    <property type="component" value="Chromosome VII"/>
</dbReference>
<dbReference type="PROSITE" id="PS00061">
    <property type="entry name" value="ADH_SHORT"/>
    <property type="match status" value="1"/>
</dbReference>
<accession>A0A2N8UE21</accession>
<dbReference type="Gene3D" id="3.40.50.720">
    <property type="entry name" value="NAD(P)-binding Rossmann-like Domain"/>
    <property type="match status" value="1"/>
</dbReference>
<dbReference type="InterPro" id="IPR036291">
    <property type="entry name" value="NAD(P)-bd_dom_sf"/>
</dbReference>
<name>A0A2N8UE21_9BASI</name>
<evidence type="ECO:0008006" key="4">
    <source>
        <dbReference type="Google" id="ProtNLM"/>
    </source>
</evidence>
<dbReference type="PANTHER" id="PTHR42808">
    <property type="entry name" value="HYDROXYSTEROID DEHYDROGENASE-LIKE PROTEIN 2"/>
    <property type="match status" value="1"/>
</dbReference>
<evidence type="ECO:0000256" key="1">
    <source>
        <dbReference type="ARBA" id="ARBA00022857"/>
    </source>
</evidence>